<dbReference type="Proteomes" id="UP000256862">
    <property type="component" value="Chromosome CO2235"/>
</dbReference>
<organism evidence="1 2">
    <name type="scientific">Cupriavidus oxalaticus</name>
    <dbReference type="NCBI Taxonomy" id="96344"/>
    <lineage>
        <taxon>Bacteria</taxon>
        <taxon>Pseudomonadati</taxon>
        <taxon>Pseudomonadota</taxon>
        <taxon>Betaproteobacteria</taxon>
        <taxon>Burkholderiales</taxon>
        <taxon>Burkholderiaceae</taxon>
        <taxon>Cupriavidus</taxon>
    </lineage>
</organism>
<gene>
    <name evidence="1" type="ORF">CO2235_20092</name>
</gene>
<dbReference type="AlphaFoldDB" id="A0A976BCM0"/>
<protein>
    <submittedName>
        <fullName evidence="1">Uncharacterized protein</fullName>
    </submittedName>
</protein>
<evidence type="ECO:0000313" key="1">
    <source>
        <dbReference type="EMBL" id="SPC14102.1"/>
    </source>
</evidence>
<evidence type="ECO:0000313" key="2">
    <source>
        <dbReference type="Proteomes" id="UP000256862"/>
    </source>
</evidence>
<name>A0A976BCM0_9BURK</name>
<reference evidence="1 2" key="1">
    <citation type="submission" date="2018-01" db="EMBL/GenBank/DDBJ databases">
        <authorList>
            <person name="Clerissi C."/>
        </authorList>
    </citation>
    <scope>NUCLEOTIDE SEQUENCE [LARGE SCALE GENOMIC DNA]</scope>
    <source>
        <strain evidence="1">Cupriavidus oxalaticus LMG 2235</strain>
    </source>
</reference>
<dbReference type="EMBL" id="OGUS01000120">
    <property type="protein sequence ID" value="SPC14102.1"/>
    <property type="molecule type" value="Genomic_DNA"/>
</dbReference>
<accession>A0A976BCM0</accession>
<comment type="caution">
    <text evidence="1">The sequence shown here is derived from an EMBL/GenBank/DDBJ whole genome shotgun (WGS) entry which is preliminary data.</text>
</comment>
<proteinExistence type="predicted"/>
<sequence>MPTAMGSRPSAPGLTARRSVILPRSPPALKALPAAVKRMTRTSSICSARSTAFDNAVTISALSGFLASDRLSSMRKTAPSMAVRTNGASAVAVGAAVSMSVGDTLEVMLVNPEG</sequence>